<gene>
    <name evidence="2" type="ORF">GSCOC_T00012221001</name>
</gene>
<dbReference type="InParanoid" id="A0A068VD95"/>
<reference evidence="3" key="1">
    <citation type="journal article" date="2014" name="Science">
        <title>The coffee genome provides insight into the convergent evolution of caffeine biosynthesis.</title>
        <authorList>
            <person name="Denoeud F."/>
            <person name="Carretero-Paulet L."/>
            <person name="Dereeper A."/>
            <person name="Droc G."/>
            <person name="Guyot R."/>
            <person name="Pietrella M."/>
            <person name="Zheng C."/>
            <person name="Alberti A."/>
            <person name="Anthony F."/>
            <person name="Aprea G."/>
            <person name="Aury J.M."/>
            <person name="Bento P."/>
            <person name="Bernard M."/>
            <person name="Bocs S."/>
            <person name="Campa C."/>
            <person name="Cenci A."/>
            <person name="Combes M.C."/>
            <person name="Crouzillat D."/>
            <person name="Da Silva C."/>
            <person name="Daddiego L."/>
            <person name="De Bellis F."/>
            <person name="Dussert S."/>
            <person name="Garsmeur O."/>
            <person name="Gayraud T."/>
            <person name="Guignon V."/>
            <person name="Jahn K."/>
            <person name="Jamilloux V."/>
            <person name="Joet T."/>
            <person name="Labadie K."/>
            <person name="Lan T."/>
            <person name="Leclercq J."/>
            <person name="Lepelley M."/>
            <person name="Leroy T."/>
            <person name="Li L.T."/>
            <person name="Librado P."/>
            <person name="Lopez L."/>
            <person name="Munoz A."/>
            <person name="Noel B."/>
            <person name="Pallavicini A."/>
            <person name="Perrotta G."/>
            <person name="Poncet V."/>
            <person name="Pot D."/>
            <person name="Priyono X."/>
            <person name="Rigoreau M."/>
            <person name="Rouard M."/>
            <person name="Rozas J."/>
            <person name="Tranchant-Dubreuil C."/>
            <person name="VanBuren R."/>
            <person name="Zhang Q."/>
            <person name="Andrade A.C."/>
            <person name="Argout X."/>
            <person name="Bertrand B."/>
            <person name="de Kochko A."/>
            <person name="Graziosi G."/>
            <person name="Henry R.J."/>
            <person name="Jayarama X."/>
            <person name="Ming R."/>
            <person name="Nagai C."/>
            <person name="Rounsley S."/>
            <person name="Sankoff D."/>
            <person name="Giuliano G."/>
            <person name="Albert V.A."/>
            <person name="Wincker P."/>
            <person name="Lashermes P."/>
        </authorList>
    </citation>
    <scope>NUCLEOTIDE SEQUENCE [LARGE SCALE GENOMIC DNA]</scope>
    <source>
        <strain evidence="3">cv. DH200-94</strain>
    </source>
</reference>
<evidence type="ECO:0000313" key="3">
    <source>
        <dbReference type="Proteomes" id="UP000295252"/>
    </source>
</evidence>
<sequence length="136" mass="15865">MREPREERGETVEPQPGPRVERGDQVATTIQQMTNILARLVEQQGQAPVNQPRDPEIGQDRALERFQKFFPPKFLRGPDPEEAERWLETMINIFAVLNYVEERQVQFAIFQFKGPVRTWWNVVRANGRETGLYGRG</sequence>
<name>A0A068VD95_COFCA</name>
<feature type="region of interest" description="Disordered" evidence="1">
    <location>
        <begin position="1"/>
        <end position="25"/>
    </location>
</feature>
<feature type="compositionally biased region" description="Basic and acidic residues" evidence="1">
    <location>
        <begin position="1"/>
        <end position="11"/>
    </location>
</feature>
<dbReference type="Proteomes" id="UP000295252">
    <property type="component" value="Unassembled WGS sequence"/>
</dbReference>
<dbReference type="AlphaFoldDB" id="A0A068VD95"/>
<dbReference type="PhylomeDB" id="A0A068VD95"/>
<organism evidence="2 3">
    <name type="scientific">Coffea canephora</name>
    <name type="common">Robusta coffee</name>
    <dbReference type="NCBI Taxonomy" id="49390"/>
    <lineage>
        <taxon>Eukaryota</taxon>
        <taxon>Viridiplantae</taxon>
        <taxon>Streptophyta</taxon>
        <taxon>Embryophyta</taxon>
        <taxon>Tracheophyta</taxon>
        <taxon>Spermatophyta</taxon>
        <taxon>Magnoliopsida</taxon>
        <taxon>eudicotyledons</taxon>
        <taxon>Gunneridae</taxon>
        <taxon>Pentapetalae</taxon>
        <taxon>asterids</taxon>
        <taxon>lamiids</taxon>
        <taxon>Gentianales</taxon>
        <taxon>Rubiaceae</taxon>
        <taxon>Ixoroideae</taxon>
        <taxon>Gardenieae complex</taxon>
        <taxon>Bertiereae - Coffeeae clade</taxon>
        <taxon>Coffeeae</taxon>
        <taxon>Coffea</taxon>
    </lineage>
</organism>
<proteinExistence type="predicted"/>
<evidence type="ECO:0000256" key="1">
    <source>
        <dbReference type="SAM" id="MobiDB-lite"/>
    </source>
</evidence>
<dbReference type="Gramene" id="CDP17653">
    <property type="protein sequence ID" value="CDP17653"/>
    <property type="gene ID" value="GSCOC_T00012221001"/>
</dbReference>
<protein>
    <submittedName>
        <fullName evidence="2">DH200=94 genomic scaffold, scaffold_171</fullName>
    </submittedName>
</protein>
<accession>A0A068VD95</accession>
<dbReference type="EMBL" id="HG739255">
    <property type="protein sequence ID" value="CDP17653.1"/>
    <property type="molecule type" value="Genomic_DNA"/>
</dbReference>
<evidence type="ECO:0000313" key="2">
    <source>
        <dbReference type="EMBL" id="CDP17653.1"/>
    </source>
</evidence>
<keyword evidence="3" id="KW-1185">Reference proteome</keyword>